<comment type="caution">
    <text evidence="2">The sequence shown here is derived from an EMBL/GenBank/DDBJ whole genome shotgun (WGS) entry which is preliminary data.</text>
</comment>
<reference evidence="2 3" key="1">
    <citation type="journal article" date="2021" name="ISME J.">
        <title>Genomic evolution of the class Acidithiobacillia: deep-branching Proteobacteria living in extreme acidic conditions.</title>
        <authorList>
            <person name="Moya-Beltran A."/>
            <person name="Beard S."/>
            <person name="Rojas-Villalobos C."/>
            <person name="Issotta F."/>
            <person name="Gallardo Y."/>
            <person name="Ulloa R."/>
            <person name="Giaveno A."/>
            <person name="Degli Esposti M."/>
            <person name="Johnson D.B."/>
            <person name="Quatrini R."/>
        </authorList>
    </citation>
    <scope>NUCLEOTIDE SEQUENCE [LARGE SCALE GENOMIC DNA]</scope>
    <source>
        <strain evidence="2 3">RW2</strain>
    </source>
</reference>
<evidence type="ECO:0000313" key="3">
    <source>
        <dbReference type="Proteomes" id="UP000755654"/>
    </source>
</evidence>
<dbReference type="InterPro" id="IPR000631">
    <property type="entry name" value="CARKD"/>
</dbReference>
<evidence type="ECO:0000259" key="1">
    <source>
        <dbReference type="PROSITE" id="PS51383"/>
    </source>
</evidence>
<feature type="non-terminal residue" evidence="2">
    <location>
        <position position="1"/>
    </location>
</feature>
<protein>
    <submittedName>
        <fullName evidence="2">NAD(P)H-hydrate dehydratase</fullName>
    </submittedName>
</protein>
<organism evidence="2 3">
    <name type="scientific">Acidithiobacillus sulfurivorans</name>
    <dbReference type="NCBI Taxonomy" id="1958756"/>
    <lineage>
        <taxon>Bacteria</taxon>
        <taxon>Pseudomonadati</taxon>
        <taxon>Pseudomonadota</taxon>
        <taxon>Acidithiobacillia</taxon>
        <taxon>Acidithiobacillales</taxon>
        <taxon>Acidithiobacillaceae</taxon>
        <taxon>Acidithiobacillus</taxon>
    </lineage>
</organism>
<evidence type="ECO:0000313" key="2">
    <source>
        <dbReference type="EMBL" id="MBU2761595.1"/>
    </source>
</evidence>
<dbReference type="PROSITE" id="PS51383">
    <property type="entry name" value="YJEF_C_3"/>
    <property type="match status" value="1"/>
</dbReference>
<dbReference type="Gene3D" id="3.40.1190.20">
    <property type="match status" value="1"/>
</dbReference>
<name>A0ABS6A595_9PROT</name>
<accession>A0ABS6A595</accession>
<dbReference type="EMBL" id="JAAOMP010000167">
    <property type="protein sequence ID" value="MBU2761595.1"/>
    <property type="molecule type" value="Genomic_DNA"/>
</dbReference>
<feature type="domain" description="YjeF C-terminal" evidence="1">
    <location>
        <begin position="1"/>
        <end position="40"/>
    </location>
</feature>
<sequence length="45" mass="4847">LILGVAIHALAGDRAARRLGEESLLASNILEELPFVIQELNAIHV</sequence>
<proteinExistence type="predicted"/>
<keyword evidence="3" id="KW-1185">Reference proteome</keyword>
<dbReference type="InterPro" id="IPR029056">
    <property type="entry name" value="Ribokinase-like"/>
</dbReference>
<dbReference type="Proteomes" id="UP000755654">
    <property type="component" value="Unassembled WGS sequence"/>
</dbReference>
<gene>
    <name evidence="2" type="ORF">HAP95_15800</name>
</gene>